<accession>A0A212CCN8</accession>
<evidence type="ECO:0000259" key="7">
    <source>
        <dbReference type="Pfam" id="PF01826"/>
    </source>
</evidence>
<keyword evidence="4" id="KW-1015">Disulfide bond</keyword>
<feature type="region of interest" description="Disordered" evidence="6">
    <location>
        <begin position="1"/>
        <end position="24"/>
    </location>
</feature>
<evidence type="ECO:0000256" key="3">
    <source>
        <dbReference type="ARBA" id="ARBA00022737"/>
    </source>
</evidence>
<comment type="subcellular location">
    <subcellularLocation>
        <location evidence="1">Secreted</location>
    </subcellularLocation>
</comment>
<dbReference type="CDD" id="cd19941">
    <property type="entry name" value="TIL"/>
    <property type="match status" value="1"/>
</dbReference>
<dbReference type="AlphaFoldDB" id="A0A212CCN8"/>
<dbReference type="Pfam" id="PF01826">
    <property type="entry name" value="TIL"/>
    <property type="match status" value="1"/>
</dbReference>
<evidence type="ECO:0000256" key="2">
    <source>
        <dbReference type="ARBA" id="ARBA00022525"/>
    </source>
</evidence>
<dbReference type="EMBL" id="MKHE01000022">
    <property type="protein sequence ID" value="OWK03763.1"/>
    <property type="molecule type" value="Genomic_DNA"/>
</dbReference>
<evidence type="ECO:0000256" key="5">
    <source>
        <dbReference type="ARBA" id="ARBA00023180"/>
    </source>
</evidence>
<dbReference type="GO" id="GO:0005576">
    <property type="term" value="C:extracellular region"/>
    <property type="evidence" value="ECO:0007669"/>
    <property type="project" value="UniProtKB-SubCell"/>
</dbReference>
<dbReference type="Gene3D" id="2.10.25.10">
    <property type="entry name" value="Laminin"/>
    <property type="match status" value="1"/>
</dbReference>
<comment type="caution">
    <text evidence="8">The sequence shown here is derived from an EMBL/GenBank/DDBJ whole genome shotgun (WGS) entry which is preliminary data.</text>
</comment>
<name>A0A212CCN8_CEREH</name>
<dbReference type="SUPFAM" id="SSF57567">
    <property type="entry name" value="Serine protease inhibitors"/>
    <property type="match status" value="1"/>
</dbReference>
<protein>
    <submittedName>
        <fullName evidence="8">VWF</fullName>
    </submittedName>
</protein>
<dbReference type="PANTHER" id="PTHR46160:SF10">
    <property type="entry name" value="MUCIN-5AC-LIKE ISOFORM X2"/>
    <property type="match status" value="1"/>
</dbReference>
<evidence type="ECO:0000256" key="6">
    <source>
        <dbReference type="SAM" id="MobiDB-lite"/>
    </source>
</evidence>
<keyword evidence="9" id="KW-1185">Reference proteome</keyword>
<evidence type="ECO:0000313" key="8">
    <source>
        <dbReference type="EMBL" id="OWK03763.1"/>
    </source>
</evidence>
<dbReference type="Proteomes" id="UP000242450">
    <property type="component" value="Chromosome 22"/>
</dbReference>
<dbReference type="FunFam" id="2.10.25.10:FF:000414">
    <property type="entry name" value="von Willebrand factor"/>
    <property type="match status" value="1"/>
</dbReference>
<keyword evidence="3" id="KW-0677">Repeat</keyword>
<dbReference type="InterPro" id="IPR002919">
    <property type="entry name" value="TIL_dom"/>
</dbReference>
<gene>
    <name evidence="8" type="ORF">Celaphus_00013896</name>
</gene>
<sequence length="153" mass="16490">MRCSTSGAPGRLLPEAVLGSPPSRRSEYCSPRAPHSLCPDGAGEGAGCIQACVWVGKRSLSCRPPMVKLVCPADNPRAEGLECTKTCQNYDLECVSTGCVSGCLCPPGMVRHENRCVALERCPCFHQGREYAPGDRAYFKGVYLERDRPSPSP</sequence>
<proteinExistence type="predicted"/>
<organism evidence="8 9">
    <name type="scientific">Cervus elaphus hippelaphus</name>
    <name type="common">European red deer</name>
    <dbReference type="NCBI Taxonomy" id="46360"/>
    <lineage>
        <taxon>Eukaryota</taxon>
        <taxon>Metazoa</taxon>
        <taxon>Chordata</taxon>
        <taxon>Craniata</taxon>
        <taxon>Vertebrata</taxon>
        <taxon>Euteleostomi</taxon>
        <taxon>Mammalia</taxon>
        <taxon>Eutheria</taxon>
        <taxon>Laurasiatheria</taxon>
        <taxon>Artiodactyla</taxon>
        <taxon>Ruminantia</taxon>
        <taxon>Pecora</taxon>
        <taxon>Cervidae</taxon>
        <taxon>Cervinae</taxon>
        <taxon>Cervus</taxon>
    </lineage>
</organism>
<dbReference type="PANTHER" id="PTHR46160">
    <property type="entry name" value="ALPHA-TECTORIN-RELATED"/>
    <property type="match status" value="1"/>
</dbReference>
<evidence type="ECO:0000256" key="1">
    <source>
        <dbReference type="ARBA" id="ARBA00004613"/>
    </source>
</evidence>
<dbReference type="OrthoDB" id="6262482at2759"/>
<keyword evidence="5" id="KW-0325">Glycoprotein</keyword>
<dbReference type="InterPro" id="IPR052749">
    <property type="entry name" value="Alpha-tectorin"/>
</dbReference>
<feature type="domain" description="TIL" evidence="7">
    <location>
        <begin position="82"/>
        <end position="122"/>
    </location>
</feature>
<evidence type="ECO:0000313" key="9">
    <source>
        <dbReference type="Proteomes" id="UP000242450"/>
    </source>
</evidence>
<evidence type="ECO:0000256" key="4">
    <source>
        <dbReference type="ARBA" id="ARBA00023157"/>
    </source>
</evidence>
<reference evidence="8 9" key="1">
    <citation type="journal article" date="2018" name="Mol. Genet. Genomics">
        <title>The red deer Cervus elaphus genome CerEla1.0: sequencing, annotating, genes, and chromosomes.</title>
        <authorList>
            <person name="Bana N.A."/>
            <person name="Nyiri A."/>
            <person name="Nagy J."/>
            <person name="Frank K."/>
            <person name="Nagy T."/>
            <person name="Steger V."/>
            <person name="Schiller M."/>
            <person name="Lakatos P."/>
            <person name="Sugar L."/>
            <person name="Horn P."/>
            <person name="Barta E."/>
            <person name="Orosz L."/>
        </authorList>
    </citation>
    <scope>NUCLEOTIDE SEQUENCE [LARGE SCALE GENOMIC DNA]</scope>
    <source>
        <strain evidence="8">Hungarian</strain>
    </source>
</reference>
<keyword evidence="2" id="KW-0964">Secreted</keyword>
<dbReference type="InterPro" id="IPR036084">
    <property type="entry name" value="Ser_inhib-like_sf"/>
</dbReference>